<dbReference type="Pfam" id="PF20411">
    <property type="entry name" value="DUF6697"/>
    <property type="match status" value="1"/>
</dbReference>
<organism evidence="3 4">
    <name type="scientific">Mycena albidolilacea</name>
    <dbReference type="NCBI Taxonomy" id="1033008"/>
    <lineage>
        <taxon>Eukaryota</taxon>
        <taxon>Fungi</taxon>
        <taxon>Dikarya</taxon>
        <taxon>Basidiomycota</taxon>
        <taxon>Agaricomycotina</taxon>
        <taxon>Agaricomycetes</taxon>
        <taxon>Agaricomycetidae</taxon>
        <taxon>Agaricales</taxon>
        <taxon>Marasmiineae</taxon>
        <taxon>Mycenaceae</taxon>
        <taxon>Mycena</taxon>
    </lineage>
</organism>
<keyword evidence="4" id="KW-1185">Reference proteome</keyword>
<evidence type="ECO:0000313" key="4">
    <source>
        <dbReference type="Proteomes" id="UP001218218"/>
    </source>
</evidence>
<proteinExistence type="predicted"/>
<feature type="region of interest" description="Disordered" evidence="1">
    <location>
        <begin position="220"/>
        <end position="287"/>
    </location>
</feature>
<feature type="compositionally biased region" description="Acidic residues" evidence="1">
    <location>
        <begin position="269"/>
        <end position="285"/>
    </location>
</feature>
<evidence type="ECO:0000256" key="1">
    <source>
        <dbReference type="SAM" id="MobiDB-lite"/>
    </source>
</evidence>
<gene>
    <name evidence="3" type="ORF">DFH08DRAFT_819478</name>
</gene>
<feature type="compositionally biased region" description="Basic and acidic residues" evidence="1">
    <location>
        <begin position="26"/>
        <end position="40"/>
    </location>
</feature>
<dbReference type="InterPro" id="IPR046520">
    <property type="entry name" value="DUF6697"/>
</dbReference>
<sequence>MFVGPVTRRRPGTGVPVDGSTCPVPVRHETISHRLSDGSRPRQTGPVAVTDGDGSEPYTRPPWGSGCISTDPPLGRCLTGYSVRAPVVPERDRAGIHLPSFLPRNDWRLMGRYNYQCWGEISPHHISRLPPLVLDNWVSGMLGSQWGKVWIERANEGIRAEACKVKDTTGDTGRKGKGKTVAETPNSVLEALKDGRLALGFSVFECVAYPEKNFEDLVHYEENPKPKPDPNQISGSKRRVPVSGDHGSAKKKKRVLGKTEREVTVCLSEVDESEDSESDGSESDYSDGCRRIIADIPIRALSRKLRRNRIESVS</sequence>
<feature type="domain" description="DUF6697" evidence="2">
    <location>
        <begin position="104"/>
        <end position="219"/>
    </location>
</feature>
<comment type="caution">
    <text evidence="3">The sequence shown here is derived from an EMBL/GenBank/DDBJ whole genome shotgun (WGS) entry which is preliminary data.</text>
</comment>
<dbReference type="AlphaFoldDB" id="A0AAD7EGK0"/>
<dbReference type="Proteomes" id="UP001218218">
    <property type="component" value="Unassembled WGS sequence"/>
</dbReference>
<protein>
    <recommendedName>
        <fullName evidence="2">DUF6697 domain-containing protein</fullName>
    </recommendedName>
</protein>
<evidence type="ECO:0000259" key="2">
    <source>
        <dbReference type="Pfam" id="PF20411"/>
    </source>
</evidence>
<accession>A0AAD7EGK0</accession>
<name>A0AAD7EGK0_9AGAR</name>
<evidence type="ECO:0000313" key="3">
    <source>
        <dbReference type="EMBL" id="KAJ7319044.1"/>
    </source>
</evidence>
<reference evidence="3" key="1">
    <citation type="submission" date="2023-03" db="EMBL/GenBank/DDBJ databases">
        <title>Massive genome expansion in bonnet fungi (Mycena s.s.) driven by repeated elements and novel gene families across ecological guilds.</title>
        <authorList>
            <consortium name="Lawrence Berkeley National Laboratory"/>
            <person name="Harder C.B."/>
            <person name="Miyauchi S."/>
            <person name="Viragh M."/>
            <person name="Kuo A."/>
            <person name="Thoen E."/>
            <person name="Andreopoulos B."/>
            <person name="Lu D."/>
            <person name="Skrede I."/>
            <person name="Drula E."/>
            <person name="Henrissat B."/>
            <person name="Morin E."/>
            <person name="Kohler A."/>
            <person name="Barry K."/>
            <person name="LaButti K."/>
            <person name="Morin E."/>
            <person name="Salamov A."/>
            <person name="Lipzen A."/>
            <person name="Mereny Z."/>
            <person name="Hegedus B."/>
            <person name="Baldrian P."/>
            <person name="Stursova M."/>
            <person name="Weitz H."/>
            <person name="Taylor A."/>
            <person name="Grigoriev I.V."/>
            <person name="Nagy L.G."/>
            <person name="Martin F."/>
            <person name="Kauserud H."/>
        </authorList>
    </citation>
    <scope>NUCLEOTIDE SEQUENCE</scope>
    <source>
        <strain evidence="3">CBHHK002</strain>
    </source>
</reference>
<feature type="region of interest" description="Disordered" evidence="1">
    <location>
        <begin position="1"/>
        <end position="57"/>
    </location>
</feature>
<dbReference type="EMBL" id="JARIHO010000055">
    <property type="protein sequence ID" value="KAJ7319044.1"/>
    <property type="molecule type" value="Genomic_DNA"/>
</dbReference>